<name>A0A1M5AEW2_STRHI</name>
<keyword evidence="2" id="KW-1133">Transmembrane helix</keyword>
<feature type="transmembrane region" description="Helical" evidence="2">
    <location>
        <begin position="12"/>
        <end position="32"/>
    </location>
</feature>
<evidence type="ECO:0000313" key="3">
    <source>
        <dbReference type="EMBL" id="SHF28801.1"/>
    </source>
</evidence>
<reference evidence="3 4" key="1">
    <citation type="submission" date="2016-11" db="EMBL/GenBank/DDBJ databases">
        <authorList>
            <person name="Jaros S."/>
            <person name="Januszkiewicz K."/>
            <person name="Wedrychowicz H."/>
        </authorList>
    </citation>
    <scope>NUCLEOTIDE SEQUENCE [LARGE SCALE GENOMIC DNA]</scope>
    <source>
        <strain evidence="3 4">DSM 44523</strain>
    </source>
</reference>
<feature type="compositionally biased region" description="Low complexity" evidence="1">
    <location>
        <begin position="99"/>
        <end position="109"/>
    </location>
</feature>
<evidence type="ECO:0000256" key="1">
    <source>
        <dbReference type="SAM" id="MobiDB-lite"/>
    </source>
</evidence>
<protein>
    <recommendedName>
        <fullName evidence="5">DNA-binding transcriptional regulator of glucitol operon</fullName>
    </recommendedName>
</protein>
<evidence type="ECO:0000313" key="4">
    <source>
        <dbReference type="Proteomes" id="UP000184501"/>
    </source>
</evidence>
<dbReference type="STRING" id="2017.SAMN05444320_10388"/>
<proteinExistence type="predicted"/>
<organism evidence="3 4">
    <name type="scientific">Streptoalloteichus hindustanus</name>
    <dbReference type="NCBI Taxonomy" id="2017"/>
    <lineage>
        <taxon>Bacteria</taxon>
        <taxon>Bacillati</taxon>
        <taxon>Actinomycetota</taxon>
        <taxon>Actinomycetes</taxon>
        <taxon>Pseudonocardiales</taxon>
        <taxon>Pseudonocardiaceae</taxon>
        <taxon>Streptoalloteichus</taxon>
    </lineage>
</organism>
<dbReference type="RefSeq" id="WP_073481222.1">
    <property type="nucleotide sequence ID" value="NZ_FQVN01000003.1"/>
</dbReference>
<feature type="transmembrane region" description="Helical" evidence="2">
    <location>
        <begin position="44"/>
        <end position="63"/>
    </location>
</feature>
<gene>
    <name evidence="3" type="ORF">SAMN05444320_10388</name>
</gene>
<keyword evidence="2" id="KW-0812">Transmembrane</keyword>
<dbReference type="EMBL" id="FQVN01000003">
    <property type="protein sequence ID" value="SHF28801.1"/>
    <property type="molecule type" value="Genomic_DNA"/>
</dbReference>
<dbReference type="Proteomes" id="UP000184501">
    <property type="component" value="Unassembled WGS sequence"/>
</dbReference>
<accession>A0A1M5AEW2</accession>
<keyword evidence="2" id="KW-0472">Membrane</keyword>
<evidence type="ECO:0000256" key="2">
    <source>
        <dbReference type="SAM" id="Phobius"/>
    </source>
</evidence>
<evidence type="ECO:0008006" key="5">
    <source>
        <dbReference type="Google" id="ProtNLM"/>
    </source>
</evidence>
<sequence length="162" mass="17854">MPRYLFTPRWLVLHVLLVAAVITCLALGTWQWDRARSAGGSLQNYGYALQWPSFAVFFVYMWWRMMRMEARQLAEDAAAAGAEGAERVEGVVEPAVGSLTAPAGTTAAPEPTPAPEPAAATPPRRKARPVVVLDEEPDDELAAYNRYLAELNARTQDPDGRR</sequence>
<dbReference type="AlphaFoldDB" id="A0A1M5AEW2"/>
<keyword evidence="4" id="KW-1185">Reference proteome</keyword>
<dbReference type="OrthoDB" id="5187941at2"/>
<feature type="region of interest" description="Disordered" evidence="1">
    <location>
        <begin position="99"/>
        <end position="135"/>
    </location>
</feature>